<dbReference type="InParanoid" id="G0P7B0"/>
<reference evidence="2" key="1">
    <citation type="submission" date="2011-07" db="EMBL/GenBank/DDBJ databases">
        <authorList>
            <consortium name="Caenorhabditis brenneri Sequencing and Analysis Consortium"/>
            <person name="Wilson R.K."/>
        </authorList>
    </citation>
    <scope>NUCLEOTIDE SEQUENCE [LARGE SCALE GENOMIC DNA]</scope>
    <source>
        <strain evidence="2">PB2801</strain>
    </source>
</reference>
<evidence type="ECO:0000313" key="1">
    <source>
        <dbReference type="EMBL" id="EGT46888.1"/>
    </source>
</evidence>
<dbReference type="HOGENOM" id="CLU_585580_0_0_1"/>
<keyword evidence="2" id="KW-1185">Reference proteome</keyword>
<dbReference type="OMA" id="MYQRIAS"/>
<organism evidence="2">
    <name type="scientific">Caenorhabditis brenneri</name>
    <name type="common">Nematode worm</name>
    <dbReference type="NCBI Taxonomy" id="135651"/>
    <lineage>
        <taxon>Eukaryota</taxon>
        <taxon>Metazoa</taxon>
        <taxon>Ecdysozoa</taxon>
        <taxon>Nematoda</taxon>
        <taxon>Chromadorea</taxon>
        <taxon>Rhabditida</taxon>
        <taxon>Rhabditina</taxon>
        <taxon>Rhabditomorpha</taxon>
        <taxon>Rhabditoidea</taxon>
        <taxon>Rhabditidae</taxon>
        <taxon>Peloderinae</taxon>
        <taxon>Caenorhabditis</taxon>
    </lineage>
</organism>
<dbReference type="AlphaFoldDB" id="G0P7B0"/>
<dbReference type="STRING" id="135651.G0P7B0"/>
<dbReference type="EMBL" id="GL380111">
    <property type="protein sequence ID" value="EGT46888.1"/>
    <property type="molecule type" value="Genomic_DNA"/>
</dbReference>
<evidence type="ECO:0000313" key="2">
    <source>
        <dbReference type="Proteomes" id="UP000008068"/>
    </source>
</evidence>
<accession>G0P7B0</accession>
<sequence>MAKNGATWRDFGEPGANCVAMNNEDFGVYFSTDDRAYVSNLSMLTKEEKQKYAPKYFMLGLDKSNPIVKRPPVASLVSLRVYSENSTDPVLIRAFPVGQNRHVLTEDILEIIPIVMKKQGKPLKLYYKKLQNYRNAWSLDNPKLTNSVSVAEFKSVMEGFKVRKNLITIVPDVVHKETSIHMLRYGTGPVSIQNRDGTIVIEPSQALFLMFKSLVCGRKWDRNGILDKDEMVLPEFYKDYEKVSAKYKRMVEGTLIALEEVLSDIAKLQNHKIFTENFVGPQEKLKFEEYSAEGKIPIDVYKGELEKYQLNSFKCVGQHTEIPVIEARLRIILEFIEDFWIPQWIGRKMSLMEGFLYIVPEKMRKAQRERMIKNWQEIENQYEDFEEEEEFMNTPSSSKTDLQAKTDARKLLNSSVEKKEGVGYTVECDSRLTYLLDVDEKTGQRTIIDLKKLRTIAELPIEGPDLQIALSDLKL</sequence>
<proteinExistence type="predicted"/>
<protein>
    <submittedName>
        <fullName evidence="1">Uncharacterized protein</fullName>
    </submittedName>
</protein>
<dbReference type="OrthoDB" id="5871778at2759"/>
<dbReference type="Proteomes" id="UP000008068">
    <property type="component" value="Unassembled WGS sequence"/>
</dbReference>
<gene>
    <name evidence="1" type="ORF">CAEBREN_04124</name>
</gene>
<name>G0P7B0_CAEBE</name>